<dbReference type="PANTHER" id="PTHR11647:SF1">
    <property type="entry name" value="COLLAPSIN RESPONSE MEDIATOR PROTEIN"/>
    <property type="match status" value="1"/>
</dbReference>
<dbReference type="Pfam" id="PF07969">
    <property type="entry name" value="Amidohydro_3"/>
    <property type="match status" value="1"/>
</dbReference>
<dbReference type="InterPro" id="IPR013108">
    <property type="entry name" value="Amidohydro_3"/>
</dbReference>
<name>A0A3S4REZ6_MYCCI</name>
<dbReference type="InterPro" id="IPR011059">
    <property type="entry name" value="Metal-dep_hydrolase_composite"/>
</dbReference>
<dbReference type="InterPro" id="IPR032466">
    <property type="entry name" value="Metal_Hydrolase"/>
</dbReference>
<dbReference type="SUPFAM" id="SSF51338">
    <property type="entry name" value="Composite domain of metallo-dependent hydrolases"/>
    <property type="match status" value="1"/>
</dbReference>
<dbReference type="SUPFAM" id="SSF51556">
    <property type="entry name" value="Metallo-dependent hydrolases"/>
    <property type="match status" value="1"/>
</dbReference>
<dbReference type="AlphaFoldDB" id="A0A3S4REZ6"/>
<dbReference type="EC" id="3.5.1.-" evidence="2"/>
<dbReference type="Proteomes" id="UP000282551">
    <property type="component" value="Chromosome"/>
</dbReference>
<keyword evidence="3" id="KW-1185">Reference proteome</keyword>
<dbReference type="InterPro" id="IPR023100">
    <property type="entry name" value="D-aminoacylase_insert_dom_sf"/>
</dbReference>
<gene>
    <name evidence="2" type="primary">dan_1</name>
    <name evidence="2" type="ORF">NCTC10485_01271</name>
</gene>
<dbReference type="EC" id="3.5.1.81" evidence="2"/>
<dbReference type="PANTHER" id="PTHR11647">
    <property type="entry name" value="HYDRANTOINASE/DIHYDROPYRIMIDINASE FAMILY MEMBER"/>
    <property type="match status" value="1"/>
</dbReference>
<dbReference type="CDD" id="cd01297">
    <property type="entry name" value="D-aminoacylase"/>
    <property type="match status" value="1"/>
</dbReference>
<dbReference type="InterPro" id="IPR050378">
    <property type="entry name" value="Metallo-dep_Hydrolases_sf"/>
</dbReference>
<sequence>MTGASGHVLTGGVVIDGTGAEPVPADVRLCDGIVAEIAPPGSLAARSGEQIVDATDRAIVPGFVDIHTHADFSLPTHPSAASMVRQGVTTLVVGNCGFSPFPVGPGEHAEQLRQATAIFGRGLDWRWRDLPGYAAHLAEVGTAVNVAALVGHGAVRIAVLGYERRDATDSELSAMRHLVEGAMAAGAFGISSGLIYPPGSFAGRDELVQLCRVVADHGGIYSTHMRNEGEQLLVALDEAMAIARGSGVRLQLSHHKVLGRRNWGLTEESLQRVDAAIAEGVDIALDQYPYPASSTTMLALVPGWAAEGGASALAERLRDPQNRNVIRTEILDGPTDGRPKRDFEPDTVMISSVGLDEHSSFVGRRLDEIAREAGREPVDVMLDLLGRDGAVEVVIFAIGDEDIERVMRHPRVAIASDGWTLHPDEGGTPHPRSYGTFARVLQRYVREKNLLSLPEAVRRMTSLPADRLGLADRGRIAAGAVADVVVLDPARVTERATFVDPHQYAAGVDDVFVAGVPVVRGGVETGARPGAVLRHRRRPA</sequence>
<dbReference type="EMBL" id="LR134355">
    <property type="protein sequence ID" value="VEG46792.1"/>
    <property type="molecule type" value="Genomic_DNA"/>
</dbReference>
<evidence type="ECO:0000259" key="1">
    <source>
        <dbReference type="Pfam" id="PF07969"/>
    </source>
</evidence>
<proteinExistence type="predicted"/>
<evidence type="ECO:0000313" key="2">
    <source>
        <dbReference type="EMBL" id="VEG46792.1"/>
    </source>
</evidence>
<dbReference type="RefSeq" id="WP_163792050.1">
    <property type="nucleotide sequence ID" value="NZ_AP022604.1"/>
</dbReference>
<dbReference type="Gene3D" id="3.30.1490.130">
    <property type="entry name" value="D-aminoacylase. Domain 3"/>
    <property type="match status" value="1"/>
</dbReference>
<reference evidence="2 3" key="1">
    <citation type="submission" date="2018-12" db="EMBL/GenBank/DDBJ databases">
        <authorList>
            <consortium name="Pathogen Informatics"/>
        </authorList>
    </citation>
    <scope>NUCLEOTIDE SEQUENCE [LARGE SCALE GENOMIC DNA]</scope>
    <source>
        <strain evidence="2 3">NCTC10485</strain>
    </source>
</reference>
<dbReference type="Gene3D" id="3.20.20.140">
    <property type="entry name" value="Metal-dependent hydrolases"/>
    <property type="match status" value="1"/>
</dbReference>
<organism evidence="2 3">
    <name type="scientific">Mycolicibacterium chitae</name>
    <name type="common">Mycobacterium chitae</name>
    <dbReference type="NCBI Taxonomy" id="1792"/>
    <lineage>
        <taxon>Bacteria</taxon>
        <taxon>Bacillati</taxon>
        <taxon>Actinomycetota</taxon>
        <taxon>Actinomycetes</taxon>
        <taxon>Mycobacteriales</taxon>
        <taxon>Mycobacteriaceae</taxon>
        <taxon>Mycolicibacterium</taxon>
    </lineage>
</organism>
<keyword evidence="2" id="KW-0378">Hydrolase</keyword>
<feature type="domain" description="Amidohydrolase 3" evidence="1">
    <location>
        <begin position="50"/>
        <end position="519"/>
    </location>
</feature>
<accession>A0A3S4REZ6</accession>
<evidence type="ECO:0000313" key="3">
    <source>
        <dbReference type="Proteomes" id="UP000282551"/>
    </source>
</evidence>
<dbReference type="Gene3D" id="2.30.40.10">
    <property type="entry name" value="Urease, subunit C, domain 1"/>
    <property type="match status" value="1"/>
</dbReference>
<protein>
    <submittedName>
        <fullName evidence="2">D-aminoacylase</fullName>
        <ecNumber evidence="2">3.5.1.-</ecNumber>
        <ecNumber evidence="2">3.5.1.81</ecNumber>
    </submittedName>
</protein>
<dbReference type="GO" id="GO:0047420">
    <property type="term" value="F:N-acyl-D-amino-acid deacylase activity"/>
    <property type="evidence" value="ECO:0007669"/>
    <property type="project" value="UniProtKB-EC"/>
</dbReference>